<feature type="domain" description="F-box" evidence="6">
    <location>
        <begin position="534"/>
        <end position="584"/>
    </location>
</feature>
<dbReference type="SUPFAM" id="SSF50978">
    <property type="entry name" value="WD40 repeat-like"/>
    <property type="match status" value="1"/>
</dbReference>
<feature type="compositionally biased region" description="Acidic residues" evidence="5">
    <location>
        <begin position="758"/>
        <end position="770"/>
    </location>
</feature>
<dbReference type="Pfam" id="PF00400">
    <property type="entry name" value="WD40"/>
    <property type="match status" value="2"/>
</dbReference>
<dbReference type="InterPro" id="IPR001680">
    <property type="entry name" value="WD40_rpt"/>
</dbReference>
<gene>
    <name evidence="7" type="ORF">PROFUN_03938</name>
</gene>
<dbReference type="InterPro" id="IPR040323">
    <property type="entry name" value="EIPR1"/>
</dbReference>
<dbReference type="Gene3D" id="2.130.10.10">
    <property type="entry name" value="YVTN repeat-like/Quinoprotein amine dehydrogenase"/>
    <property type="match status" value="1"/>
</dbReference>
<dbReference type="InterPro" id="IPR015943">
    <property type="entry name" value="WD40/YVTN_repeat-like_dom_sf"/>
</dbReference>
<keyword evidence="8" id="KW-1185">Reference proteome</keyword>
<dbReference type="SMART" id="SM00320">
    <property type="entry name" value="WD40"/>
    <property type="match status" value="3"/>
</dbReference>
<dbReference type="PROSITE" id="PS50082">
    <property type="entry name" value="WD_REPEATS_2"/>
    <property type="match status" value="2"/>
</dbReference>
<proteinExistence type="inferred from homology"/>
<dbReference type="GO" id="GO:0016567">
    <property type="term" value="P:protein ubiquitination"/>
    <property type="evidence" value="ECO:0007669"/>
    <property type="project" value="TreeGrafter"/>
</dbReference>
<dbReference type="Proteomes" id="UP000241769">
    <property type="component" value="Unassembled WGS sequence"/>
</dbReference>
<dbReference type="EMBL" id="MDYQ01000419">
    <property type="protein sequence ID" value="PRP75102.1"/>
    <property type="molecule type" value="Genomic_DNA"/>
</dbReference>
<feature type="compositionally biased region" description="Basic and acidic residues" evidence="5">
    <location>
        <begin position="784"/>
        <end position="796"/>
    </location>
</feature>
<dbReference type="PANTHER" id="PTHR14205:SF15">
    <property type="entry name" value="EARP AND GARP COMPLEX-INTERACTING PROTEIN 1"/>
    <property type="match status" value="1"/>
</dbReference>
<comment type="similarity">
    <text evidence="1">Belongs to the WD repeat EIPR1 family.</text>
</comment>
<protein>
    <recommendedName>
        <fullName evidence="6">F-box domain-containing protein</fullName>
    </recommendedName>
</protein>
<accession>A0A2P6MTR4</accession>
<comment type="caution">
    <text evidence="7">The sequence shown here is derived from an EMBL/GenBank/DDBJ whole genome shotgun (WGS) entry which is preliminary data.</text>
</comment>
<dbReference type="OrthoDB" id="196957at2759"/>
<dbReference type="STRING" id="1890364.A0A2P6MTR4"/>
<feature type="region of interest" description="Disordered" evidence="5">
    <location>
        <begin position="755"/>
        <end position="796"/>
    </location>
</feature>
<name>A0A2P6MTR4_9EUKA</name>
<keyword evidence="3" id="KW-0677">Repeat</keyword>
<evidence type="ECO:0000256" key="2">
    <source>
        <dbReference type="ARBA" id="ARBA00022574"/>
    </source>
</evidence>
<dbReference type="InterPro" id="IPR036322">
    <property type="entry name" value="WD40_repeat_dom_sf"/>
</dbReference>
<evidence type="ECO:0000259" key="6">
    <source>
        <dbReference type="PROSITE" id="PS50181"/>
    </source>
</evidence>
<dbReference type="AlphaFoldDB" id="A0A2P6MTR4"/>
<dbReference type="FunCoup" id="A0A2P6MTR4">
    <property type="interactions" value="33"/>
</dbReference>
<feature type="repeat" description="WD" evidence="4">
    <location>
        <begin position="303"/>
        <end position="337"/>
    </location>
</feature>
<reference evidence="7 8" key="1">
    <citation type="journal article" date="2018" name="Genome Biol. Evol.">
        <title>Multiple Roots of Fruiting Body Formation in Amoebozoa.</title>
        <authorList>
            <person name="Hillmann F."/>
            <person name="Forbes G."/>
            <person name="Novohradska S."/>
            <person name="Ferling I."/>
            <person name="Riege K."/>
            <person name="Groth M."/>
            <person name="Westermann M."/>
            <person name="Marz M."/>
            <person name="Spaller T."/>
            <person name="Winckler T."/>
            <person name="Schaap P."/>
            <person name="Glockner G."/>
        </authorList>
    </citation>
    <scope>NUCLEOTIDE SEQUENCE [LARGE SCALE GENOMIC DNA]</scope>
    <source>
        <strain evidence="7 8">Jena</strain>
    </source>
</reference>
<keyword evidence="2 4" id="KW-0853">WD repeat</keyword>
<dbReference type="InterPro" id="IPR019775">
    <property type="entry name" value="WD40_repeat_CS"/>
</dbReference>
<dbReference type="PROSITE" id="PS00678">
    <property type="entry name" value="WD_REPEATS_1"/>
    <property type="match status" value="1"/>
</dbReference>
<evidence type="ECO:0000256" key="1">
    <source>
        <dbReference type="ARBA" id="ARBA00005672"/>
    </source>
</evidence>
<evidence type="ECO:0000313" key="8">
    <source>
        <dbReference type="Proteomes" id="UP000241769"/>
    </source>
</evidence>
<evidence type="ECO:0000256" key="3">
    <source>
        <dbReference type="ARBA" id="ARBA00022737"/>
    </source>
</evidence>
<dbReference type="PROSITE" id="PS50181">
    <property type="entry name" value="FBOX"/>
    <property type="match status" value="1"/>
</dbReference>
<organism evidence="7 8">
    <name type="scientific">Planoprotostelium fungivorum</name>
    <dbReference type="NCBI Taxonomy" id="1890364"/>
    <lineage>
        <taxon>Eukaryota</taxon>
        <taxon>Amoebozoa</taxon>
        <taxon>Evosea</taxon>
        <taxon>Variosea</taxon>
        <taxon>Cavosteliida</taxon>
        <taxon>Cavosteliaceae</taxon>
        <taxon>Planoprotostelium</taxon>
    </lineage>
</organism>
<dbReference type="PROSITE" id="PS50294">
    <property type="entry name" value="WD_REPEATS_REGION"/>
    <property type="match status" value="2"/>
</dbReference>
<evidence type="ECO:0000313" key="7">
    <source>
        <dbReference type="EMBL" id="PRP75102.1"/>
    </source>
</evidence>
<sequence>MLAQVPLCAVEDNCFQLERSSIFERKKVQSFQVVNQFDPLYRPVIEGFKCENASASVQITVDHTTNHIVIGNRNKILLVQTPGIADINQSTQTKYKAKDIICPQVTDVDWLGSHLLISNNNGTVFLHRMDIEHQEEDSEQPVIAYAHRNVQKNREEPAIPGKMSATQRIHRVRLNKIDPTLFLTLENNNLNLWHVEQPNEPLKTRKCGKNPAYAATWNPHSGNRFLLGGVPRCLKMYDVRTFRDGEKNVVRTLRLLPLSHAHEGAVLDVQWSPHVPHWVASCSEDASIKIWDIRMGDRPVQVLIDHTDAVNAVRWSPDHAEMLWSGGADHSCRLWSLAVRPHHVIATTPPNLFQNSVVGVGFSNKDPYVCYAASNDGRISSCYMTDEYLQLIYPSRYDESYTKERSVERNIFLRNFSSAFNDAYQCAKKRYEENDPITALSLLELCYERRPTDREPSAIRPIPEDFMELFLHEVSEYSYFIPPNLPQHLVVPGDIGVLDKIAEFRVLLEAEVLITKKDPEKLFELLPVILDSMEKNVFSVPGPLLQRIMKFILPYDYLRAVEFSANLGSVFSKLSGLNEAWKNISDLILGTNIFQGNDDLVKRHTMSNELLTDQVTFLLNMTVLFWSEEHGKEQIVEYFEDNKPLEVTSSTLNRQYLNLLSQNHLYDKFYLYIEELQAVCEGSKFHGKLTKLKVQASENFQNWLQNLPGTPPDILQSSILLIVNAMWNCRSLPSTLNTFLPATLSEISTELASSWVSGDDDETSRDDDEELKTPPRPRRGKVQVQEKRKEKTSNRDLALEMVDKLNRIMRKTDQKKVKPEWRKQVEETLSLMKRVM</sequence>
<dbReference type="InParanoid" id="A0A2P6MTR4"/>
<dbReference type="InterPro" id="IPR001810">
    <property type="entry name" value="F-box_dom"/>
</dbReference>
<evidence type="ECO:0000256" key="5">
    <source>
        <dbReference type="SAM" id="MobiDB-lite"/>
    </source>
</evidence>
<evidence type="ECO:0000256" key="4">
    <source>
        <dbReference type="PROSITE-ProRule" id="PRU00221"/>
    </source>
</evidence>
<dbReference type="PANTHER" id="PTHR14205">
    <property type="entry name" value="WD-REPEAT PROTEIN"/>
    <property type="match status" value="1"/>
</dbReference>
<feature type="repeat" description="WD" evidence="4">
    <location>
        <begin position="259"/>
        <end position="301"/>
    </location>
</feature>